<evidence type="ECO:0000313" key="3">
    <source>
        <dbReference type="EMBL" id="ABV74410.1"/>
    </source>
</evidence>
<proteinExistence type="predicted"/>
<accession>A8GLY5</accession>
<keyword evidence="4" id="KW-1185">Reference proteome</keyword>
<dbReference type="EMBL" id="CP000847">
    <property type="protein sequence ID" value="ABV74410.1"/>
    <property type="molecule type" value="Genomic_DNA"/>
</dbReference>
<dbReference type="AlphaFoldDB" id="A8GLY5"/>
<dbReference type="Proteomes" id="UP000006830">
    <property type="component" value="Chromosome"/>
</dbReference>
<sequence length="70" mass="8087">MIQGDMNYCAGAEYKKVDKKLNQIYQEILKHLSNKKKLIYLKNSKIDGLSTEMLIVNFGVLGFMVVLYLQ</sequence>
<feature type="domain" description="Lysozyme inhibitor LprI-like N-terminal" evidence="2">
    <location>
        <begin position="3"/>
        <end position="37"/>
    </location>
</feature>
<keyword evidence="1" id="KW-0812">Transmembrane</keyword>
<reference evidence="3" key="1">
    <citation type="submission" date="2007-09" db="EMBL/GenBank/DDBJ databases">
        <title>Complete Genome Sequence of Rickettsia akari.</title>
        <authorList>
            <person name="Madan A."/>
            <person name="Fahey J."/>
            <person name="Helton E."/>
            <person name="Ketteman M."/>
            <person name="Madan A."/>
            <person name="Rodrigues S."/>
            <person name="Sanchez A."/>
            <person name="Whiting M."/>
            <person name="Dasch G."/>
            <person name="Eremeeva M."/>
        </authorList>
    </citation>
    <scope>NUCLEOTIDE SEQUENCE</scope>
    <source>
        <strain evidence="3">Hartford</strain>
    </source>
</reference>
<dbReference type="STRING" id="293614.A1C_00385"/>
<name>A8GLY5_RICAH</name>
<dbReference type="KEGG" id="rak:A1C_00385"/>
<dbReference type="Pfam" id="PF07007">
    <property type="entry name" value="LprI"/>
    <property type="match status" value="1"/>
</dbReference>
<feature type="transmembrane region" description="Helical" evidence="1">
    <location>
        <begin position="46"/>
        <end position="69"/>
    </location>
</feature>
<evidence type="ECO:0000313" key="4">
    <source>
        <dbReference type="Proteomes" id="UP000006830"/>
    </source>
</evidence>
<dbReference type="HOGENOM" id="CLU_2755293_0_0_5"/>
<dbReference type="Gene3D" id="1.20.1270.180">
    <property type="match status" value="1"/>
</dbReference>
<keyword evidence="1" id="KW-0472">Membrane</keyword>
<protein>
    <recommendedName>
        <fullName evidence="2">Lysozyme inhibitor LprI-like N-terminal domain-containing protein</fullName>
    </recommendedName>
</protein>
<dbReference type="InterPro" id="IPR009739">
    <property type="entry name" value="LprI-like_N"/>
</dbReference>
<keyword evidence="1" id="KW-1133">Transmembrane helix</keyword>
<organism evidence="3 4">
    <name type="scientific">Rickettsia akari (strain Hartford)</name>
    <dbReference type="NCBI Taxonomy" id="293614"/>
    <lineage>
        <taxon>Bacteria</taxon>
        <taxon>Pseudomonadati</taxon>
        <taxon>Pseudomonadota</taxon>
        <taxon>Alphaproteobacteria</taxon>
        <taxon>Rickettsiales</taxon>
        <taxon>Rickettsiaceae</taxon>
        <taxon>Rickettsieae</taxon>
        <taxon>Rickettsia</taxon>
        <taxon>spotted fever group</taxon>
    </lineage>
</organism>
<gene>
    <name evidence="3" type="ordered locus">A1C_00385</name>
</gene>
<evidence type="ECO:0000256" key="1">
    <source>
        <dbReference type="SAM" id="Phobius"/>
    </source>
</evidence>
<evidence type="ECO:0000259" key="2">
    <source>
        <dbReference type="Pfam" id="PF07007"/>
    </source>
</evidence>